<sequence>MDSHETPSSPLEFHAPNKSLLAPPKNTFRTVKSLPDVTSPPPLLVPVELSSCPLPGSSNEGALAGRVSSSVVLHRKGEIRKPPPLLFRPTTFWRKTRRSGVTGASYSPSSFLVRRSTFVAAGLSQDTPGFDLSALGVESRVSFLILGPDYSV</sequence>
<evidence type="ECO:0000256" key="1">
    <source>
        <dbReference type="SAM" id="MobiDB-lite"/>
    </source>
</evidence>
<dbReference type="AlphaFoldDB" id="A0A0C3DHV9"/>
<dbReference type="EMBL" id="KN822064">
    <property type="protein sequence ID" value="KIM60285.1"/>
    <property type="molecule type" value="Genomic_DNA"/>
</dbReference>
<proteinExistence type="predicted"/>
<accession>A0A0C3DHV9</accession>
<dbReference type="Proteomes" id="UP000053989">
    <property type="component" value="Unassembled WGS sequence"/>
</dbReference>
<gene>
    <name evidence="2" type="ORF">SCLCIDRAFT_26775</name>
</gene>
<dbReference type="HOGENOM" id="CLU_078266_0_0_1"/>
<feature type="region of interest" description="Disordered" evidence="1">
    <location>
        <begin position="1"/>
        <end position="24"/>
    </location>
</feature>
<dbReference type="InParanoid" id="A0A0C3DHV9"/>
<reference evidence="2 3" key="1">
    <citation type="submission" date="2014-04" db="EMBL/GenBank/DDBJ databases">
        <authorList>
            <consortium name="DOE Joint Genome Institute"/>
            <person name="Kuo A."/>
            <person name="Kohler A."/>
            <person name="Nagy L.G."/>
            <person name="Floudas D."/>
            <person name="Copeland A."/>
            <person name="Barry K.W."/>
            <person name="Cichocki N."/>
            <person name="Veneault-Fourrey C."/>
            <person name="LaButti K."/>
            <person name="Lindquist E.A."/>
            <person name="Lipzen A."/>
            <person name="Lundell T."/>
            <person name="Morin E."/>
            <person name="Murat C."/>
            <person name="Sun H."/>
            <person name="Tunlid A."/>
            <person name="Henrissat B."/>
            <person name="Grigoriev I.V."/>
            <person name="Hibbett D.S."/>
            <person name="Martin F."/>
            <person name="Nordberg H.P."/>
            <person name="Cantor M.N."/>
            <person name="Hua S.X."/>
        </authorList>
    </citation>
    <scope>NUCLEOTIDE SEQUENCE [LARGE SCALE GENOMIC DNA]</scope>
    <source>
        <strain evidence="2 3">Foug A</strain>
    </source>
</reference>
<name>A0A0C3DHV9_9AGAM</name>
<organism evidence="2 3">
    <name type="scientific">Scleroderma citrinum Foug A</name>
    <dbReference type="NCBI Taxonomy" id="1036808"/>
    <lineage>
        <taxon>Eukaryota</taxon>
        <taxon>Fungi</taxon>
        <taxon>Dikarya</taxon>
        <taxon>Basidiomycota</taxon>
        <taxon>Agaricomycotina</taxon>
        <taxon>Agaricomycetes</taxon>
        <taxon>Agaricomycetidae</taxon>
        <taxon>Boletales</taxon>
        <taxon>Sclerodermatineae</taxon>
        <taxon>Sclerodermataceae</taxon>
        <taxon>Scleroderma</taxon>
    </lineage>
</organism>
<keyword evidence="3" id="KW-1185">Reference proteome</keyword>
<evidence type="ECO:0000313" key="2">
    <source>
        <dbReference type="EMBL" id="KIM60285.1"/>
    </source>
</evidence>
<evidence type="ECO:0000313" key="3">
    <source>
        <dbReference type="Proteomes" id="UP000053989"/>
    </source>
</evidence>
<dbReference type="OrthoDB" id="3269515at2759"/>
<reference evidence="3" key="2">
    <citation type="submission" date="2015-01" db="EMBL/GenBank/DDBJ databases">
        <title>Evolutionary Origins and Diversification of the Mycorrhizal Mutualists.</title>
        <authorList>
            <consortium name="DOE Joint Genome Institute"/>
            <consortium name="Mycorrhizal Genomics Consortium"/>
            <person name="Kohler A."/>
            <person name="Kuo A."/>
            <person name="Nagy L.G."/>
            <person name="Floudas D."/>
            <person name="Copeland A."/>
            <person name="Barry K.W."/>
            <person name="Cichocki N."/>
            <person name="Veneault-Fourrey C."/>
            <person name="LaButti K."/>
            <person name="Lindquist E.A."/>
            <person name="Lipzen A."/>
            <person name="Lundell T."/>
            <person name="Morin E."/>
            <person name="Murat C."/>
            <person name="Riley R."/>
            <person name="Ohm R."/>
            <person name="Sun H."/>
            <person name="Tunlid A."/>
            <person name="Henrissat B."/>
            <person name="Grigoriev I.V."/>
            <person name="Hibbett D.S."/>
            <person name="Martin F."/>
        </authorList>
    </citation>
    <scope>NUCLEOTIDE SEQUENCE [LARGE SCALE GENOMIC DNA]</scope>
    <source>
        <strain evidence="3">Foug A</strain>
    </source>
</reference>
<protein>
    <submittedName>
        <fullName evidence="2">Uncharacterized protein</fullName>
    </submittedName>
</protein>